<reference evidence="4 5" key="1">
    <citation type="submission" date="2016-10" db="EMBL/GenBank/DDBJ databases">
        <authorList>
            <person name="de Groot N.N."/>
        </authorList>
    </citation>
    <scope>NUCLEOTIDE SEQUENCE [LARGE SCALE GENOMIC DNA]</scope>
    <source>
        <strain evidence="4 5">DSM 23031</strain>
    </source>
</reference>
<feature type="signal peptide" evidence="2">
    <location>
        <begin position="1"/>
        <end position="20"/>
    </location>
</feature>
<dbReference type="InterPro" id="IPR001322">
    <property type="entry name" value="Lamin_tail_dom"/>
</dbReference>
<evidence type="ECO:0000313" key="4">
    <source>
        <dbReference type="EMBL" id="SEH27874.1"/>
    </source>
</evidence>
<keyword evidence="1 2" id="KW-0732">Signal</keyword>
<dbReference type="PROSITE" id="PS51841">
    <property type="entry name" value="LTD"/>
    <property type="match status" value="1"/>
</dbReference>
<dbReference type="NCBIfam" id="TIGR04183">
    <property type="entry name" value="Por_Secre_tail"/>
    <property type="match status" value="1"/>
</dbReference>
<dbReference type="EMBL" id="FNWQ01000001">
    <property type="protein sequence ID" value="SEH27874.1"/>
    <property type="molecule type" value="Genomic_DNA"/>
</dbReference>
<evidence type="ECO:0000256" key="2">
    <source>
        <dbReference type="SAM" id="SignalP"/>
    </source>
</evidence>
<dbReference type="RefSeq" id="WP_228424728.1">
    <property type="nucleotide sequence ID" value="NZ_FNWQ01000001.1"/>
</dbReference>
<sequence>MMKKIFTLAGLLLITAFSNAQIVINEIYGGNANSGAVLKNNYIVLKNIGTNLVSLTGASIQYAPAIGAFTEYHTLPDITLGPDETYLIQESAIENGTEDLPAPDFIATTINNFDGTPNKSSGLKISSVSGKIALAGNIVQVTGPSASNVLDFVGYGSNADQFKGDGPAPSPTTTTAIKRTLVSNNDNMADFSLEGSVKSGFVQNPFIKDSKIVFGTEVKDVKVYDTFRQVVKKSPTKLASSLDIAELPKGTYIVTGTINNIPISQKIIKD</sequence>
<dbReference type="AlphaFoldDB" id="A0A1H6H168"/>
<accession>A0A1H6H168</accession>
<gene>
    <name evidence="4" type="ORF">SAMN05421593_0527</name>
</gene>
<dbReference type="Proteomes" id="UP000198561">
    <property type="component" value="Unassembled WGS sequence"/>
</dbReference>
<dbReference type="Pfam" id="PF00932">
    <property type="entry name" value="LTD"/>
    <property type="match status" value="1"/>
</dbReference>
<dbReference type="InterPro" id="IPR026444">
    <property type="entry name" value="Secre_tail"/>
</dbReference>
<evidence type="ECO:0000259" key="3">
    <source>
        <dbReference type="PROSITE" id="PS51841"/>
    </source>
</evidence>
<evidence type="ECO:0000256" key="1">
    <source>
        <dbReference type="ARBA" id="ARBA00022729"/>
    </source>
</evidence>
<name>A0A1H6H168_CHRCI</name>
<feature type="chain" id="PRO_5011737247" description="LTD domain-containing protein" evidence="2">
    <location>
        <begin position="21"/>
        <end position="270"/>
    </location>
</feature>
<proteinExistence type="predicted"/>
<feature type="domain" description="LTD" evidence="3">
    <location>
        <begin position="16"/>
        <end position="157"/>
    </location>
</feature>
<organism evidence="4 5">
    <name type="scientific">Chryseobacterium culicis</name>
    <dbReference type="NCBI Taxonomy" id="680127"/>
    <lineage>
        <taxon>Bacteria</taxon>
        <taxon>Pseudomonadati</taxon>
        <taxon>Bacteroidota</taxon>
        <taxon>Flavobacteriia</taxon>
        <taxon>Flavobacteriales</taxon>
        <taxon>Weeksellaceae</taxon>
        <taxon>Chryseobacterium group</taxon>
        <taxon>Chryseobacterium</taxon>
    </lineage>
</organism>
<evidence type="ECO:0000313" key="5">
    <source>
        <dbReference type="Proteomes" id="UP000198561"/>
    </source>
</evidence>
<dbReference type="STRING" id="680127.SAMN05421593_0527"/>
<protein>
    <recommendedName>
        <fullName evidence="3">LTD domain-containing protein</fullName>
    </recommendedName>
</protein>